<dbReference type="GO" id="GO:0003676">
    <property type="term" value="F:nucleic acid binding"/>
    <property type="evidence" value="ECO:0007669"/>
    <property type="project" value="InterPro"/>
</dbReference>
<keyword evidence="2" id="KW-1185">Reference proteome</keyword>
<dbReference type="AlphaFoldDB" id="A0A4Y2PWS1"/>
<dbReference type="OrthoDB" id="10045385at2759"/>
<sequence>MVVDFTWPWNILWSDEAHFYLNGDVNTHNCRLWAVENPHAIQKYPLYPDKVTVWCGFMATFIIGPYFFEAITANGIQTCSVTGQRYRDMLRDFAISRFQQRGCLQDIIFMPDGAPPHIDRRVKQLLIQHFTDARVISRDFPTAWPPLSPDITPRNFGFGVS</sequence>
<evidence type="ECO:0000313" key="2">
    <source>
        <dbReference type="Proteomes" id="UP000499080"/>
    </source>
</evidence>
<gene>
    <name evidence="1" type="ORF">AVEN_11437_1</name>
</gene>
<evidence type="ECO:0008006" key="3">
    <source>
        <dbReference type="Google" id="ProtNLM"/>
    </source>
</evidence>
<protein>
    <recommendedName>
        <fullName evidence="3">Tc1-like transposase DDE domain-containing protein</fullName>
    </recommendedName>
</protein>
<dbReference type="PANTHER" id="PTHR47326">
    <property type="entry name" value="TRANSPOSABLE ELEMENT TC3 TRANSPOSASE-LIKE PROTEIN"/>
    <property type="match status" value="1"/>
</dbReference>
<evidence type="ECO:0000313" key="1">
    <source>
        <dbReference type="EMBL" id="GBN56348.1"/>
    </source>
</evidence>
<dbReference type="Gene3D" id="3.30.420.10">
    <property type="entry name" value="Ribonuclease H-like superfamily/Ribonuclease H"/>
    <property type="match status" value="1"/>
</dbReference>
<dbReference type="EMBL" id="BGPR01012503">
    <property type="protein sequence ID" value="GBN56348.1"/>
    <property type="molecule type" value="Genomic_DNA"/>
</dbReference>
<dbReference type="InterPro" id="IPR036397">
    <property type="entry name" value="RNaseH_sf"/>
</dbReference>
<accession>A0A4Y2PWS1</accession>
<proteinExistence type="predicted"/>
<organism evidence="1 2">
    <name type="scientific">Araneus ventricosus</name>
    <name type="common">Orbweaver spider</name>
    <name type="synonym">Epeira ventricosa</name>
    <dbReference type="NCBI Taxonomy" id="182803"/>
    <lineage>
        <taxon>Eukaryota</taxon>
        <taxon>Metazoa</taxon>
        <taxon>Ecdysozoa</taxon>
        <taxon>Arthropoda</taxon>
        <taxon>Chelicerata</taxon>
        <taxon>Arachnida</taxon>
        <taxon>Araneae</taxon>
        <taxon>Araneomorphae</taxon>
        <taxon>Entelegynae</taxon>
        <taxon>Araneoidea</taxon>
        <taxon>Araneidae</taxon>
        <taxon>Araneus</taxon>
    </lineage>
</organism>
<reference evidence="1 2" key="1">
    <citation type="journal article" date="2019" name="Sci. Rep.">
        <title>Orb-weaving spider Araneus ventricosus genome elucidates the spidroin gene catalogue.</title>
        <authorList>
            <person name="Kono N."/>
            <person name="Nakamura H."/>
            <person name="Ohtoshi R."/>
            <person name="Moran D.A.P."/>
            <person name="Shinohara A."/>
            <person name="Yoshida Y."/>
            <person name="Fujiwara M."/>
            <person name="Mori M."/>
            <person name="Tomita M."/>
            <person name="Arakawa K."/>
        </authorList>
    </citation>
    <scope>NUCLEOTIDE SEQUENCE [LARGE SCALE GENOMIC DNA]</scope>
</reference>
<name>A0A4Y2PWS1_ARAVE</name>
<comment type="caution">
    <text evidence="1">The sequence shown here is derived from an EMBL/GenBank/DDBJ whole genome shotgun (WGS) entry which is preliminary data.</text>
</comment>
<dbReference type="Proteomes" id="UP000499080">
    <property type="component" value="Unassembled WGS sequence"/>
</dbReference>
<dbReference type="PANTHER" id="PTHR47326:SF1">
    <property type="entry name" value="HTH PSQ-TYPE DOMAIN-CONTAINING PROTEIN"/>
    <property type="match status" value="1"/>
</dbReference>